<accession>A0A0G1H8N4</accession>
<protein>
    <submittedName>
        <fullName evidence="3">Uncharacterized protein</fullName>
    </submittedName>
</protein>
<feature type="region of interest" description="Disordered" evidence="1">
    <location>
        <begin position="1"/>
        <end position="21"/>
    </location>
</feature>
<dbReference type="AlphaFoldDB" id="A0A0G1H8N4"/>
<evidence type="ECO:0000313" key="4">
    <source>
        <dbReference type="Proteomes" id="UP000034051"/>
    </source>
</evidence>
<sequence length="194" mass="20959">MHQKLEEKMAEKEKAKPATAPGKMESLGASLFKWGVAILIIVGGWNMLFGDEAKPAAGVAVTEATRQYAAAHDFSKVGDDFHKVSFTVPAGDKWVSVALPADYHVAFTWNEAGGIDKGDGKGPRWFKKDEKVKLGTLGTAVDLTFPAGDTVEVRFYRHGKTAPSLKTADTGKKPAAAKEKEELRPVIVAGYEQK</sequence>
<proteinExistence type="predicted"/>
<feature type="transmembrane region" description="Helical" evidence="2">
    <location>
        <begin position="31"/>
        <end position="49"/>
    </location>
</feature>
<reference evidence="3 4" key="1">
    <citation type="journal article" date="2015" name="Nature">
        <title>rRNA introns, odd ribosomes, and small enigmatic genomes across a large radiation of phyla.</title>
        <authorList>
            <person name="Brown C.T."/>
            <person name="Hug L.A."/>
            <person name="Thomas B.C."/>
            <person name="Sharon I."/>
            <person name="Castelle C.J."/>
            <person name="Singh A."/>
            <person name="Wilkins M.J."/>
            <person name="Williams K.H."/>
            <person name="Banfield J.F."/>
        </authorList>
    </citation>
    <scope>NUCLEOTIDE SEQUENCE [LARGE SCALE GENOMIC DNA]</scope>
</reference>
<keyword evidence="2" id="KW-0472">Membrane</keyword>
<evidence type="ECO:0000256" key="1">
    <source>
        <dbReference type="SAM" id="MobiDB-lite"/>
    </source>
</evidence>
<comment type="caution">
    <text evidence="3">The sequence shown here is derived from an EMBL/GenBank/DDBJ whole genome shotgun (WGS) entry which is preliminary data.</text>
</comment>
<keyword evidence="2" id="KW-1133">Transmembrane helix</keyword>
<keyword evidence="2" id="KW-0812">Transmembrane</keyword>
<name>A0A0G1H8N4_9BACT</name>
<feature type="compositionally biased region" description="Basic and acidic residues" evidence="1">
    <location>
        <begin position="1"/>
        <end position="16"/>
    </location>
</feature>
<evidence type="ECO:0000256" key="2">
    <source>
        <dbReference type="SAM" id="Phobius"/>
    </source>
</evidence>
<evidence type="ECO:0000313" key="3">
    <source>
        <dbReference type="EMBL" id="KKT43145.1"/>
    </source>
</evidence>
<organism evidence="3 4">
    <name type="scientific">Candidatus Wolfebacteria bacterium GW2011_GWE2_44_13</name>
    <dbReference type="NCBI Taxonomy" id="1619017"/>
    <lineage>
        <taxon>Bacteria</taxon>
        <taxon>Candidatus Wolfeibacteriota</taxon>
    </lineage>
</organism>
<dbReference type="EMBL" id="LCHW01000002">
    <property type="protein sequence ID" value="KKT43145.1"/>
    <property type="molecule type" value="Genomic_DNA"/>
</dbReference>
<dbReference type="Proteomes" id="UP000034051">
    <property type="component" value="Unassembled WGS sequence"/>
</dbReference>
<gene>
    <name evidence="3" type="ORF">UW32_C0002G0006</name>
</gene>